<dbReference type="Proteomes" id="UP000297910">
    <property type="component" value="Unassembled WGS sequence"/>
</dbReference>
<sequence>MTVLDKSPVSTIHLLTTGSFTRCATSARRSKPSNQSTPSILKPLKVILIKLHERIEPELGDSFLRREARIHSMKKNLQCLRIGPFKPIIKIIVSDLDSELRKLAVSKLDHPAYRTVGKYNDLTTKIGPDDSSSIRKWLENRAEEARETK</sequence>
<evidence type="ECO:0000313" key="2">
    <source>
        <dbReference type="Proteomes" id="UP000297910"/>
    </source>
</evidence>
<dbReference type="AlphaFoldDB" id="A0A4Z1FNA8"/>
<organism evidence="1 2">
    <name type="scientific">Botrytis paeoniae</name>
    <dbReference type="NCBI Taxonomy" id="278948"/>
    <lineage>
        <taxon>Eukaryota</taxon>
        <taxon>Fungi</taxon>
        <taxon>Dikarya</taxon>
        <taxon>Ascomycota</taxon>
        <taxon>Pezizomycotina</taxon>
        <taxon>Leotiomycetes</taxon>
        <taxon>Helotiales</taxon>
        <taxon>Sclerotiniaceae</taxon>
        <taxon>Botrytis</taxon>
    </lineage>
</organism>
<comment type="caution">
    <text evidence="1">The sequence shown here is derived from an EMBL/GenBank/DDBJ whole genome shotgun (WGS) entry which is preliminary data.</text>
</comment>
<proteinExistence type="predicted"/>
<evidence type="ECO:0000313" key="1">
    <source>
        <dbReference type="EMBL" id="TGO24272.1"/>
    </source>
</evidence>
<keyword evidence="2" id="KW-1185">Reference proteome</keyword>
<dbReference type="EMBL" id="PQXI01000107">
    <property type="protein sequence ID" value="TGO24272.1"/>
    <property type="molecule type" value="Genomic_DNA"/>
</dbReference>
<protein>
    <submittedName>
        <fullName evidence="1">Uncharacterized protein</fullName>
    </submittedName>
</protein>
<accession>A0A4Z1FNA8</accession>
<reference evidence="1 2" key="1">
    <citation type="submission" date="2017-12" db="EMBL/GenBank/DDBJ databases">
        <title>Comparative genomics of Botrytis spp.</title>
        <authorList>
            <person name="Valero-Jimenez C.A."/>
            <person name="Tapia P."/>
            <person name="Veloso J."/>
            <person name="Silva-Moreno E."/>
            <person name="Staats M."/>
            <person name="Valdes J.H."/>
            <person name="Van Kan J.A.L."/>
        </authorList>
    </citation>
    <scope>NUCLEOTIDE SEQUENCE [LARGE SCALE GENOMIC DNA]</scope>
    <source>
        <strain evidence="1 2">Bp0003</strain>
    </source>
</reference>
<name>A0A4Z1FNA8_9HELO</name>
<gene>
    <name evidence="1" type="ORF">BPAE_0107g00190</name>
</gene>